<organism evidence="8 9">
    <name type="scientific">Mya arenaria</name>
    <name type="common">Soft-shell clam</name>
    <dbReference type="NCBI Taxonomy" id="6604"/>
    <lineage>
        <taxon>Eukaryota</taxon>
        <taxon>Metazoa</taxon>
        <taxon>Spiralia</taxon>
        <taxon>Lophotrochozoa</taxon>
        <taxon>Mollusca</taxon>
        <taxon>Bivalvia</taxon>
        <taxon>Autobranchia</taxon>
        <taxon>Heteroconchia</taxon>
        <taxon>Euheterodonta</taxon>
        <taxon>Imparidentia</taxon>
        <taxon>Neoheterodontei</taxon>
        <taxon>Myida</taxon>
        <taxon>Myoidea</taxon>
        <taxon>Myidae</taxon>
        <taxon>Mya</taxon>
    </lineage>
</organism>
<name>A0ABY7FJT2_MYAAR</name>
<dbReference type="Gene3D" id="3.40.220.10">
    <property type="entry name" value="Leucine Aminopeptidase, subunit E, domain 1"/>
    <property type="match status" value="1"/>
</dbReference>
<feature type="compositionally biased region" description="Basic and acidic residues" evidence="6">
    <location>
        <begin position="832"/>
        <end position="858"/>
    </location>
</feature>
<evidence type="ECO:0000259" key="7">
    <source>
        <dbReference type="PROSITE" id="PS51154"/>
    </source>
</evidence>
<dbReference type="SUPFAM" id="SSF52949">
    <property type="entry name" value="Macro domain-like"/>
    <property type="match status" value="1"/>
</dbReference>
<gene>
    <name evidence="8" type="ORF">MAR_015271</name>
</gene>
<keyword evidence="4" id="KW-0520">NAD</keyword>
<keyword evidence="9" id="KW-1185">Reference proteome</keyword>
<feature type="domain" description="Macro" evidence="7">
    <location>
        <begin position="514"/>
        <end position="692"/>
    </location>
</feature>
<evidence type="ECO:0000313" key="8">
    <source>
        <dbReference type="EMBL" id="WAR21297.1"/>
    </source>
</evidence>
<feature type="compositionally biased region" description="Acidic residues" evidence="6">
    <location>
        <begin position="859"/>
        <end position="873"/>
    </location>
</feature>
<dbReference type="InterPro" id="IPR002589">
    <property type="entry name" value="Macro_dom"/>
</dbReference>
<keyword evidence="2" id="KW-0328">Glycosyltransferase</keyword>
<evidence type="ECO:0000256" key="5">
    <source>
        <dbReference type="ARBA" id="ARBA00023242"/>
    </source>
</evidence>
<dbReference type="InterPro" id="IPR052056">
    <property type="entry name" value="Mono-ARTD/PARP"/>
</dbReference>
<sequence length="1162" mass="132922">MTVIKLYIFLGCDLQWEGLNIFYRCKESRTPRQWFHKMNTSILQYIFTQKGKRVTTALGNKGMEFKLDQTCNICRIEIVYSQELSPDTLKELFENHILRGEVTYRIDLRKKSTEEVKRKAEHLNLTSDSHGAVYFDKSGRQLNCVAENNDVLDALLIEIGYEEVDRVRLNDISGPVLHDLQFTKEIQLYHSNITDIIFEDKDVVFMWNGRKQQSGCELLTQFENKVKRCSVLEGCRNARHIVFDSQGDGHVNNAYIQYIRNRTEHSKGLVCPLFTFGSDGKTITLLTLGELEPILDVVDQSITERQLDKETAYHFFKGDYSQGFLVNGTRSRKLKYSTKTNKIVCTSDLEIELEDLINQATPYRKELLHLSDFHVSFLNRFAMPLKEQVQREYHIELILEHNRCFLQGKDPQLLKEGREFFIGSLNKRFTRFSTNINEVAVLKLKAKIENVTSENNCSWKLNFTNECCNIDLSKYLGAWHDPLANIIICVQNVDNGDLVAADLVIEMTTSNLFPLSKLFIKDTPIQSNVKVGSITESMRDVIVTTVNANLNFARGQVSKMILEKAGPKMQAECKKKYPYGIAHDQIAYTKSHRMGDSGYVKYLFHGALPNYSFHDYEKTVKNFVKRCLYLADRLDCRSLVFPAIGVGNLGYPRRETAAAMFEAIEEYPKEAANCGIQEVDIMVFEGSIGIKPASTHPQSWNDQIDVCFECAGIANIDIEKLGSILLDERITEVFFFADKKDKLPFSKQVILLANLVQQLAENTKKPTYLKTCTIFVDDQVEDVVLASDEGWKWTECAEESNIAIELLGQTEECVERARISIESLLNKTKKEEFSRQEERMMGDVDNENRHLGSERVLDDQDSEGSESENETEEIEISAVINKGIIAQHEPELKEWLLSMKQKFNLNVNQKRKDVSVSGTIASVLQFESHLKTCVRDYAKSDRNVYPQTVVYMDEKSFSLLSGIGALSRYAVLPSVKGWTFDVAKGLVITCKKEHMEYVRTQVTEDLNKMKRECIVFENDEKAKEARANLENTNLTEDSAIVCRNSEITIGSFDYGILRECFDGMLPMMPNTRRIRTSDVELKFTVNDIRNESVEFIAISSSAKMTGRKGAGKLLADMLGKDFLESCEKSLKEKGDIQEYECRVIPSGLAYRRIDRVKRKEIQ</sequence>
<dbReference type="SMART" id="SM00506">
    <property type="entry name" value="A1pp"/>
    <property type="match status" value="1"/>
</dbReference>
<dbReference type="PROSITE" id="PS51154">
    <property type="entry name" value="MACRO"/>
    <property type="match status" value="1"/>
</dbReference>
<proteinExistence type="predicted"/>
<comment type="subcellular location">
    <subcellularLocation>
        <location evidence="1">Nucleus</location>
    </subcellularLocation>
</comment>
<evidence type="ECO:0000256" key="6">
    <source>
        <dbReference type="SAM" id="MobiDB-lite"/>
    </source>
</evidence>
<dbReference type="EMBL" id="CP111023">
    <property type="protein sequence ID" value="WAR21297.1"/>
    <property type="molecule type" value="Genomic_DNA"/>
</dbReference>
<keyword evidence="5" id="KW-0539">Nucleus</keyword>
<reference evidence="8" key="1">
    <citation type="submission" date="2022-11" db="EMBL/GenBank/DDBJ databases">
        <title>Centuries of genome instability and evolution in soft-shell clam transmissible cancer (bioRxiv).</title>
        <authorList>
            <person name="Hart S.F.M."/>
            <person name="Yonemitsu M.A."/>
            <person name="Giersch R.M."/>
            <person name="Beal B.F."/>
            <person name="Arriagada G."/>
            <person name="Davis B.W."/>
            <person name="Ostrander E.A."/>
            <person name="Goff S.P."/>
            <person name="Metzger M.J."/>
        </authorList>
    </citation>
    <scope>NUCLEOTIDE SEQUENCE</scope>
    <source>
        <strain evidence="8">MELC-2E11</strain>
        <tissue evidence="8">Siphon/mantle</tissue>
    </source>
</reference>
<accession>A0ABY7FJT2</accession>
<evidence type="ECO:0000256" key="4">
    <source>
        <dbReference type="ARBA" id="ARBA00023027"/>
    </source>
</evidence>
<evidence type="ECO:0000256" key="3">
    <source>
        <dbReference type="ARBA" id="ARBA00022679"/>
    </source>
</evidence>
<dbReference type="Pfam" id="PF01661">
    <property type="entry name" value="Macro"/>
    <property type="match status" value="1"/>
</dbReference>
<dbReference type="PANTHER" id="PTHR14453:SF70">
    <property type="entry name" value="PROTEIN MONO-ADP-RIBOSYLTRANSFERASE PARP9"/>
    <property type="match status" value="1"/>
</dbReference>
<protein>
    <submittedName>
        <fullName evidence="8">PAR14-like protein</fullName>
    </submittedName>
</protein>
<dbReference type="InterPro" id="IPR043472">
    <property type="entry name" value="Macro_dom-like"/>
</dbReference>
<dbReference type="PANTHER" id="PTHR14453">
    <property type="entry name" value="PARP/ZINC FINGER CCCH TYPE DOMAIN CONTAINING PROTEIN"/>
    <property type="match status" value="1"/>
</dbReference>
<dbReference type="Proteomes" id="UP001164746">
    <property type="component" value="Chromosome 12"/>
</dbReference>
<feature type="region of interest" description="Disordered" evidence="6">
    <location>
        <begin position="832"/>
        <end position="873"/>
    </location>
</feature>
<evidence type="ECO:0000256" key="1">
    <source>
        <dbReference type="ARBA" id="ARBA00004123"/>
    </source>
</evidence>
<keyword evidence="3" id="KW-0808">Transferase</keyword>
<evidence type="ECO:0000256" key="2">
    <source>
        <dbReference type="ARBA" id="ARBA00022676"/>
    </source>
</evidence>
<evidence type="ECO:0000313" key="9">
    <source>
        <dbReference type="Proteomes" id="UP001164746"/>
    </source>
</evidence>